<evidence type="ECO:0000256" key="1">
    <source>
        <dbReference type="ARBA" id="ARBA00022679"/>
    </source>
</evidence>
<dbReference type="Proteomes" id="UP000015388">
    <property type="component" value="Chromosome"/>
</dbReference>
<dbReference type="STRING" id="1224163.B841_00975"/>
<feature type="domain" description="Maltokinase N-terminal cap" evidence="5">
    <location>
        <begin position="25"/>
        <end position="93"/>
    </location>
</feature>
<organism evidence="6 7">
    <name type="scientific">Corynebacterium maris DSM 45190</name>
    <dbReference type="NCBI Taxonomy" id="1224163"/>
    <lineage>
        <taxon>Bacteria</taxon>
        <taxon>Bacillati</taxon>
        <taxon>Actinomycetota</taxon>
        <taxon>Actinomycetes</taxon>
        <taxon>Mycobacteriales</taxon>
        <taxon>Corynebacteriaceae</taxon>
        <taxon>Corynebacterium</taxon>
    </lineage>
</organism>
<evidence type="ECO:0000256" key="3">
    <source>
        <dbReference type="ARBA" id="ARBA00022777"/>
    </source>
</evidence>
<dbReference type="HOGENOM" id="CLU_114454_0_0_11"/>
<dbReference type="Pfam" id="PF18085">
    <property type="entry name" value="Mak_N_cap"/>
    <property type="match status" value="1"/>
</dbReference>
<evidence type="ECO:0000256" key="4">
    <source>
        <dbReference type="ARBA" id="ARBA00022840"/>
    </source>
</evidence>
<dbReference type="OrthoDB" id="3787729at2"/>
<keyword evidence="1" id="KW-0808">Transferase</keyword>
<protein>
    <recommendedName>
        <fullName evidence="5">Maltokinase N-terminal cap domain-containing protein</fullName>
    </recommendedName>
</protein>
<evidence type="ECO:0000313" key="6">
    <source>
        <dbReference type="EMBL" id="AGS33678.1"/>
    </source>
</evidence>
<dbReference type="KEGG" id="cmd:B841_00975"/>
<dbReference type="GO" id="GO:0016301">
    <property type="term" value="F:kinase activity"/>
    <property type="evidence" value="ECO:0007669"/>
    <property type="project" value="UniProtKB-KW"/>
</dbReference>
<keyword evidence="3" id="KW-0418">Kinase</keyword>
<evidence type="ECO:0000256" key="2">
    <source>
        <dbReference type="ARBA" id="ARBA00022741"/>
    </source>
</evidence>
<proteinExistence type="predicted"/>
<dbReference type="AlphaFoldDB" id="S5TG74"/>
<accession>S5TG74</accession>
<dbReference type="NCBIfam" id="NF047743">
    <property type="entry name" value="CG0192_fam"/>
    <property type="match status" value="1"/>
</dbReference>
<keyword evidence="4" id="KW-0067">ATP-binding</keyword>
<gene>
    <name evidence="6" type="ORF">B841_00975</name>
</gene>
<dbReference type="RefSeq" id="WP_020933613.1">
    <property type="nucleotide sequence ID" value="NC_021915.1"/>
</dbReference>
<dbReference type="GO" id="GO:0005524">
    <property type="term" value="F:ATP binding"/>
    <property type="evidence" value="ECO:0007669"/>
    <property type="project" value="UniProtKB-KW"/>
</dbReference>
<evidence type="ECO:0000313" key="7">
    <source>
        <dbReference type="Proteomes" id="UP000015388"/>
    </source>
</evidence>
<name>S5TG74_9CORY</name>
<keyword evidence="7" id="KW-1185">Reference proteome</keyword>
<dbReference type="EMBL" id="CP003924">
    <property type="protein sequence ID" value="AGS33678.1"/>
    <property type="molecule type" value="Genomic_DNA"/>
</dbReference>
<dbReference type="PATRIC" id="fig|1224163.3.peg.195"/>
<keyword evidence="2" id="KW-0547">Nucleotide-binding</keyword>
<dbReference type="InterPro" id="IPR040999">
    <property type="entry name" value="Mak_N_cap"/>
</dbReference>
<sequence>MSGTAQIYDAVLHPTKEEFTARYGAVVTLLGSYRLVDPADEAGIEIHIGRDAEGRLVQMPTTYRAEELDPAATFCSVDHSVLGTRWVSNALGDPVAVAQMIRTIVQGDDGAAYSNDSGPIVDVLGTGDPKAPEGEPGSVVEDLEVGKVKLQEYTRQRAVGTVEIGDHVRSFELRLPNLLQTERTVARGFTTPRMHLTATPKDERLGTDGLIVAELYWGDLV</sequence>
<dbReference type="eggNOG" id="COG3281">
    <property type="taxonomic scope" value="Bacteria"/>
</dbReference>
<reference evidence="6 7" key="1">
    <citation type="submission" date="2012-11" db="EMBL/GenBank/DDBJ databases">
        <title>The complete genome sequence of Corynebacterium maris Coryn-1 (=DSM 45190).</title>
        <authorList>
            <person name="Schaffert L."/>
            <person name="Albersmeier A."/>
            <person name="Kalinowski J."/>
            <person name="Ruckert C."/>
        </authorList>
    </citation>
    <scope>NUCLEOTIDE SEQUENCE [LARGE SCALE GENOMIC DNA]</scope>
    <source>
        <strain evidence="7">Coryn-1</strain>
    </source>
</reference>
<evidence type="ECO:0000259" key="5">
    <source>
        <dbReference type="Pfam" id="PF18085"/>
    </source>
</evidence>